<dbReference type="Proteomes" id="UP000326169">
    <property type="component" value="Unassembled WGS sequence"/>
</dbReference>
<dbReference type="PANTHER" id="PTHR39550">
    <property type="entry name" value="SLL0658 PROTEIN"/>
    <property type="match status" value="1"/>
</dbReference>
<gene>
    <name evidence="1" type="ORF">NIES46_06260</name>
</gene>
<comment type="caution">
    <text evidence="1">The sequence shown here is derived from an EMBL/GenBank/DDBJ whole genome shotgun (WGS) entry which is preliminary data.</text>
</comment>
<reference evidence="1 2" key="1">
    <citation type="journal article" date="2019" name="J Genomics">
        <title>The Draft Genome of a Hydrogen-producing Cyanobacterium, Arthrospira platensis NIES-46.</title>
        <authorList>
            <person name="Suzuki S."/>
            <person name="Yamaguchi H."/>
            <person name="Kawachi M."/>
        </authorList>
    </citation>
    <scope>NUCLEOTIDE SEQUENCE [LARGE SCALE GENOMIC DNA]</scope>
    <source>
        <strain evidence="1 2">NIES-46</strain>
    </source>
</reference>
<dbReference type="GeneID" id="301681574"/>
<keyword evidence="2" id="KW-1185">Reference proteome</keyword>
<dbReference type="EMBL" id="BIMW01000030">
    <property type="protein sequence ID" value="GCE92586.1"/>
    <property type="molecule type" value="Genomic_DNA"/>
</dbReference>
<dbReference type="Pfam" id="PF11848">
    <property type="entry name" value="DUF3368"/>
    <property type="match status" value="1"/>
</dbReference>
<evidence type="ECO:0000313" key="1">
    <source>
        <dbReference type="EMBL" id="GCE92586.1"/>
    </source>
</evidence>
<dbReference type="PANTHER" id="PTHR39550:SF1">
    <property type="entry name" value="SLL0658 PROTEIN"/>
    <property type="match status" value="1"/>
</dbReference>
<evidence type="ECO:0008006" key="3">
    <source>
        <dbReference type="Google" id="ProtNLM"/>
    </source>
</evidence>
<sequence>MTDTTELDKIVAVSNTGPLVSAFQCGRIDLLKRYFSLLYITTSEVQELDGHGWLDEITQLIGEGFVVVAELTDSEKKQAETVAKRIARSHKNTRSDWRDDLAEAEAIILMQNRPDLNVALILLDEKAARQVAGEMGLKMTGFPGILGRAGLDGILTKDDIRHLLKTCQQQGTYYGDKLIETLVENYGR</sequence>
<protein>
    <recommendedName>
        <fullName evidence="3">Nucleic acid-binding protein</fullName>
    </recommendedName>
</protein>
<organism evidence="1 2">
    <name type="scientific">Limnospira platensis NIES-46</name>
    <dbReference type="NCBI Taxonomy" id="1236695"/>
    <lineage>
        <taxon>Bacteria</taxon>
        <taxon>Bacillati</taxon>
        <taxon>Cyanobacteriota</taxon>
        <taxon>Cyanophyceae</taxon>
        <taxon>Oscillatoriophycideae</taxon>
        <taxon>Oscillatoriales</taxon>
        <taxon>Sirenicapillariaceae</taxon>
        <taxon>Limnospira</taxon>
    </lineage>
</organism>
<dbReference type="InterPro" id="IPR021799">
    <property type="entry name" value="PIN-like_prokaryotic"/>
</dbReference>
<proteinExistence type="predicted"/>
<accession>A0A5M3T457</accession>
<evidence type="ECO:0000313" key="2">
    <source>
        <dbReference type="Proteomes" id="UP000326169"/>
    </source>
</evidence>
<dbReference type="RefSeq" id="WP_014274069.1">
    <property type="nucleotide sequence ID" value="NZ_BIMW01000030.1"/>
</dbReference>
<name>A0A5M3T457_LIMPL</name>